<evidence type="ECO:0000256" key="7">
    <source>
        <dbReference type="ARBA" id="ARBA00022785"/>
    </source>
</evidence>
<evidence type="ECO:0000256" key="4">
    <source>
        <dbReference type="ARBA" id="ARBA00022490"/>
    </source>
</evidence>
<reference evidence="15" key="1">
    <citation type="submission" date="2017-09" db="EMBL/GenBank/DDBJ databases">
        <title>Depth-based differentiation of microbial function through sediment-hosted aquifers and enrichment of novel symbionts in the deep terrestrial subsurface.</title>
        <authorList>
            <person name="Probst A.J."/>
            <person name="Ladd B."/>
            <person name="Jarett J.K."/>
            <person name="Geller-Mcgrath D.E."/>
            <person name="Sieber C.M.K."/>
            <person name="Emerson J.B."/>
            <person name="Anantharaman K."/>
            <person name="Thomas B.C."/>
            <person name="Malmstrom R."/>
            <person name="Stieglmeier M."/>
            <person name="Klingl A."/>
            <person name="Woyke T."/>
            <person name="Ryan C.M."/>
            <person name="Banfield J.F."/>
        </authorList>
    </citation>
    <scope>NUCLEOTIDE SEQUENCE [LARGE SCALE GENOMIC DNA]</scope>
</reference>
<comment type="subunit">
    <text evidence="3 13">Monomer.</text>
</comment>
<dbReference type="GO" id="GO:0008616">
    <property type="term" value="P:tRNA queuosine(34) biosynthetic process"/>
    <property type="evidence" value="ECO:0007669"/>
    <property type="project" value="UniProtKB-UniRule"/>
</dbReference>
<keyword evidence="5 13" id="KW-0808">Transferase</keyword>
<dbReference type="FunFam" id="3.40.1780.10:FF:000001">
    <property type="entry name" value="S-adenosylmethionine:tRNA ribosyltransferase-isomerase"/>
    <property type="match status" value="1"/>
</dbReference>
<evidence type="ECO:0000313" key="15">
    <source>
        <dbReference type="Proteomes" id="UP000228510"/>
    </source>
</evidence>
<evidence type="ECO:0000256" key="3">
    <source>
        <dbReference type="ARBA" id="ARBA00011245"/>
    </source>
</evidence>
<dbReference type="InterPro" id="IPR042118">
    <property type="entry name" value="QueA_dom1"/>
</dbReference>
<comment type="subcellular location">
    <subcellularLocation>
        <location evidence="1 13">Cytoplasm</location>
    </subcellularLocation>
</comment>
<evidence type="ECO:0000256" key="8">
    <source>
        <dbReference type="ARBA" id="ARBA00052751"/>
    </source>
</evidence>
<proteinExistence type="inferred from homology"/>
<dbReference type="Proteomes" id="UP000228510">
    <property type="component" value="Unassembled WGS sequence"/>
</dbReference>
<comment type="catalytic activity">
    <reaction evidence="8 13">
        <text>7-aminomethyl-7-carbaguanosine(34) in tRNA + S-adenosyl-L-methionine = epoxyqueuosine(34) in tRNA + adenine + L-methionine + 2 H(+)</text>
        <dbReference type="Rhea" id="RHEA:32155"/>
        <dbReference type="Rhea" id="RHEA-COMP:10342"/>
        <dbReference type="Rhea" id="RHEA-COMP:18582"/>
        <dbReference type="ChEBI" id="CHEBI:15378"/>
        <dbReference type="ChEBI" id="CHEBI:16708"/>
        <dbReference type="ChEBI" id="CHEBI:57844"/>
        <dbReference type="ChEBI" id="CHEBI:59789"/>
        <dbReference type="ChEBI" id="CHEBI:82833"/>
        <dbReference type="ChEBI" id="CHEBI:194443"/>
        <dbReference type="EC" id="2.4.99.17"/>
    </reaction>
</comment>
<organism evidence="14 15">
    <name type="scientific">Candidatus Falkowbacteria bacterium CG10_big_fil_rev_8_21_14_0_10_44_15</name>
    <dbReference type="NCBI Taxonomy" id="1974569"/>
    <lineage>
        <taxon>Bacteria</taxon>
        <taxon>Candidatus Falkowiibacteriota</taxon>
    </lineage>
</organism>
<dbReference type="PANTHER" id="PTHR30307:SF0">
    <property type="entry name" value="S-ADENOSYLMETHIONINE:TRNA RIBOSYLTRANSFERASE-ISOMERASE"/>
    <property type="match status" value="1"/>
</dbReference>
<keyword evidence="14" id="KW-0413">Isomerase</keyword>
<comment type="similarity">
    <text evidence="9 13">Belongs to the QueA family.</text>
</comment>
<dbReference type="Gene3D" id="2.40.10.240">
    <property type="entry name" value="QueA-like"/>
    <property type="match status" value="1"/>
</dbReference>
<dbReference type="Gene3D" id="3.40.1780.10">
    <property type="entry name" value="QueA-like"/>
    <property type="match status" value="1"/>
</dbReference>
<dbReference type="NCBIfam" id="TIGR00113">
    <property type="entry name" value="queA"/>
    <property type="match status" value="1"/>
</dbReference>
<dbReference type="GO" id="GO:0051075">
    <property type="term" value="F:S-adenosylmethionine:tRNA ribosyltransferase-isomerase activity"/>
    <property type="evidence" value="ECO:0007669"/>
    <property type="project" value="UniProtKB-EC"/>
</dbReference>
<evidence type="ECO:0000256" key="2">
    <source>
        <dbReference type="ARBA" id="ARBA00004691"/>
    </source>
</evidence>
<keyword evidence="4 13" id="KW-0963">Cytoplasm</keyword>
<dbReference type="InterPro" id="IPR042119">
    <property type="entry name" value="QueA_dom2"/>
</dbReference>
<evidence type="ECO:0000256" key="10">
    <source>
        <dbReference type="ARBA" id="ARBA00066503"/>
    </source>
</evidence>
<keyword evidence="6 13" id="KW-0949">S-adenosyl-L-methionine</keyword>
<evidence type="ECO:0000256" key="12">
    <source>
        <dbReference type="ARBA" id="ARBA00076160"/>
    </source>
</evidence>
<evidence type="ECO:0000256" key="6">
    <source>
        <dbReference type="ARBA" id="ARBA00022691"/>
    </source>
</evidence>
<gene>
    <name evidence="13" type="primary">queA</name>
    <name evidence="14" type="ORF">COU01_04025</name>
</gene>
<dbReference type="InterPro" id="IPR003699">
    <property type="entry name" value="QueA"/>
</dbReference>
<comment type="function">
    <text evidence="13">Transfers and isomerizes the ribose moiety from AdoMet to the 7-aminomethyl group of 7-deazaguanine (preQ1-tRNA) to give epoxyqueuosine (oQ-tRNA).</text>
</comment>
<name>A0A2H0UYW8_9BACT</name>
<dbReference type="NCBIfam" id="NF001140">
    <property type="entry name" value="PRK00147.1"/>
    <property type="match status" value="1"/>
</dbReference>
<dbReference type="AlphaFoldDB" id="A0A2H0UYW8"/>
<protein>
    <recommendedName>
        <fullName evidence="11 13">S-adenosylmethionine:tRNA ribosyltransferase-isomerase</fullName>
        <ecNumber evidence="10 13">2.4.99.17</ecNumber>
    </recommendedName>
    <alternativeName>
        <fullName evidence="12 13">Queuosine biosynthesis protein QueA</fullName>
    </alternativeName>
</protein>
<dbReference type="EC" id="2.4.99.17" evidence="10 13"/>
<accession>A0A2H0UYW8</accession>
<dbReference type="SUPFAM" id="SSF111337">
    <property type="entry name" value="QueA-like"/>
    <property type="match status" value="1"/>
</dbReference>
<dbReference type="UniPathway" id="UPA00392"/>
<evidence type="ECO:0000256" key="1">
    <source>
        <dbReference type="ARBA" id="ARBA00004496"/>
    </source>
</evidence>
<dbReference type="PANTHER" id="PTHR30307">
    <property type="entry name" value="S-ADENOSYLMETHIONINE:TRNA RIBOSYLTRANSFERASE-ISOMERASE"/>
    <property type="match status" value="1"/>
</dbReference>
<dbReference type="InterPro" id="IPR036100">
    <property type="entry name" value="QueA_sf"/>
</dbReference>
<evidence type="ECO:0000256" key="11">
    <source>
        <dbReference type="ARBA" id="ARBA00069325"/>
    </source>
</evidence>
<evidence type="ECO:0000313" key="14">
    <source>
        <dbReference type="EMBL" id="PIR92031.1"/>
    </source>
</evidence>
<comment type="pathway">
    <text evidence="2 13">tRNA modification; tRNA-queuosine biosynthesis.</text>
</comment>
<dbReference type="Pfam" id="PF02547">
    <property type="entry name" value="Queuosine_synth"/>
    <property type="match status" value="1"/>
</dbReference>
<evidence type="ECO:0000256" key="13">
    <source>
        <dbReference type="HAMAP-Rule" id="MF_00113"/>
    </source>
</evidence>
<dbReference type="HAMAP" id="MF_00113">
    <property type="entry name" value="QueA"/>
    <property type="match status" value="1"/>
</dbReference>
<dbReference type="EMBL" id="PFAT01000051">
    <property type="protein sequence ID" value="PIR92031.1"/>
    <property type="molecule type" value="Genomic_DNA"/>
</dbReference>
<dbReference type="GO" id="GO:0005737">
    <property type="term" value="C:cytoplasm"/>
    <property type="evidence" value="ECO:0007669"/>
    <property type="project" value="UniProtKB-SubCell"/>
</dbReference>
<sequence length="375" mass="42183">MKLSDFDYNLPKNLIAQKPISPRDHSRLLIFNRETKKIVHRRFYDIVNYLRPGDILVLNNSKVFPARLIGRKVGTGGKIEIFLLRPPSITPPASPPPLGKGRIKGNSWQCLVGGHGRKENLEVKFKQGLQCKILTDNKDGTWLVKFNKNEKALMKIIEHIGKVPTPPYIKKIPASVKQKYQTVFASAAKVGSVAAPTAGFHFTKSLLAKLKRRGVKITYLTLHVGLGTFAPVKVDDITKHKMHGERVEVNIQTIQKIVRAKEEGNRIVAVGTTSARALEGVLRQPAWQLLSQLRSGGQAIKTEVDIFIYPGYKFKIVDALITNFHLPKSTLLMLVAAFLEQRNKRLGITLAKKIYQEAIRKKYRFYSFGDAMLVT</sequence>
<comment type="caution">
    <text evidence="14">The sequence shown here is derived from an EMBL/GenBank/DDBJ whole genome shotgun (WGS) entry which is preliminary data.</text>
</comment>
<keyword evidence="7 13" id="KW-0671">Queuosine biosynthesis</keyword>
<evidence type="ECO:0000256" key="9">
    <source>
        <dbReference type="ARBA" id="ARBA00061210"/>
    </source>
</evidence>
<evidence type="ECO:0000256" key="5">
    <source>
        <dbReference type="ARBA" id="ARBA00022679"/>
    </source>
</evidence>